<dbReference type="AlphaFoldDB" id="A0AAP2Z4D6"/>
<proteinExistence type="predicted"/>
<sequence>MTERSYDDKGGGTRDPSTGQDLENPDREGRSSSTDEDTDQTKLVRFEWSDNGVRYWQELCDRVFPYEKRCAILEACAEANGLAMTNTALAAQVSKALDSGTTTQKLIGHLDVFEQLAIVPLLPRWDKNGNSIIRRNPYMANWLGRQDFEKGSSVAPMSFGARLMVEYIGGEYRSETSTNSVLDPSDDRSLLPLKASLYANLLTTTGRVDSKPGSIANLGPIPRIELEVGSLEYISDAAYDQLENLEFAVPLPERGDEPIGDYWHNMSVVGRISGFEWDDRDQLAIDQTVRRFSNSWIAAPMELYPRQRSGDVDLQRITENAISARETEFPAFGSAEGGTLRGQAVEFDDAGDVVFGTFVRDRISPNERSIQFVGADADKQGEK</sequence>
<evidence type="ECO:0000313" key="3">
    <source>
        <dbReference type="Proteomes" id="UP001321018"/>
    </source>
</evidence>
<evidence type="ECO:0000313" key="2">
    <source>
        <dbReference type="EMBL" id="MCU4744373.1"/>
    </source>
</evidence>
<feature type="region of interest" description="Disordered" evidence="1">
    <location>
        <begin position="1"/>
        <end position="39"/>
    </location>
</feature>
<feature type="compositionally biased region" description="Basic and acidic residues" evidence="1">
    <location>
        <begin position="1"/>
        <end position="12"/>
    </location>
</feature>
<dbReference type="EMBL" id="JAOPKA010000027">
    <property type="protein sequence ID" value="MCU4744373.1"/>
    <property type="molecule type" value="Genomic_DNA"/>
</dbReference>
<protein>
    <submittedName>
        <fullName evidence="2">Uncharacterized protein</fullName>
    </submittedName>
</protein>
<organism evidence="2 3">
    <name type="scientific">Natronoglomus mannanivorans</name>
    <dbReference type="NCBI Taxonomy" id="2979990"/>
    <lineage>
        <taxon>Archaea</taxon>
        <taxon>Methanobacteriati</taxon>
        <taxon>Methanobacteriota</taxon>
        <taxon>Stenosarchaea group</taxon>
        <taxon>Halobacteria</taxon>
        <taxon>Halobacteriales</taxon>
        <taxon>Natrialbaceae</taxon>
        <taxon>Natronoglomus</taxon>
    </lineage>
</organism>
<comment type="caution">
    <text evidence="2">The sequence shown here is derived from an EMBL/GenBank/DDBJ whole genome shotgun (WGS) entry which is preliminary data.</text>
</comment>
<name>A0AAP2Z4D6_9EURY</name>
<dbReference type="Proteomes" id="UP001321018">
    <property type="component" value="Unassembled WGS sequence"/>
</dbReference>
<dbReference type="RefSeq" id="WP_338006180.1">
    <property type="nucleotide sequence ID" value="NZ_JAOPKA010000027.1"/>
</dbReference>
<accession>A0AAP2Z4D6</accession>
<evidence type="ECO:0000256" key="1">
    <source>
        <dbReference type="SAM" id="MobiDB-lite"/>
    </source>
</evidence>
<gene>
    <name evidence="2" type="ORF">OB960_23660</name>
</gene>
<reference evidence="2" key="1">
    <citation type="submission" date="2022-09" db="EMBL/GenBank/DDBJ databases">
        <title>Enrichment on poylsaccharides allowed isolation of novel metabolic and taxonomic groups of Haloarchaea.</title>
        <authorList>
            <person name="Sorokin D.Y."/>
            <person name="Elcheninov A.G."/>
            <person name="Khizhniak T.V."/>
            <person name="Kolganova T.V."/>
            <person name="Kublanov I.V."/>
        </authorList>
    </citation>
    <scope>NUCLEOTIDE SEQUENCE</scope>
    <source>
        <strain evidence="2">AArc-xg1-1</strain>
    </source>
</reference>